<dbReference type="EMBL" id="CH476737">
    <property type="protein sequence ID" value="EIE84113.1"/>
    <property type="molecule type" value="Genomic_DNA"/>
</dbReference>
<protein>
    <submittedName>
        <fullName evidence="1">Uncharacterized protein</fullName>
    </submittedName>
</protein>
<proteinExistence type="predicted"/>
<evidence type="ECO:0000313" key="1">
    <source>
        <dbReference type="EMBL" id="EIE84113.1"/>
    </source>
</evidence>
<organism evidence="1 2">
    <name type="scientific">Rhizopus delemar (strain RA 99-880 / ATCC MYA-4621 / FGSC 9543 / NRRL 43880)</name>
    <name type="common">Mucormycosis agent</name>
    <name type="synonym">Rhizopus arrhizus var. delemar</name>
    <dbReference type="NCBI Taxonomy" id="246409"/>
    <lineage>
        <taxon>Eukaryota</taxon>
        <taxon>Fungi</taxon>
        <taxon>Fungi incertae sedis</taxon>
        <taxon>Mucoromycota</taxon>
        <taxon>Mucoromycotina</taxon>
        <taxon>Mucoromycetes</taxon>
        <taxon>Mucorales</taxon>
        <taxon>Mucorineae</taxon>
        <taxon>Rhizopodaceae</taxon>
        <taxon>Rhizopus</taxon>
    </lineage>
</organism>
<accession>I1C6N3</accession>
<dbReference type="AlphaFoldDB" id="I1C6N3"/>
<keyword evidence="2" id="KW-1185">Reference proteome</keyword>
<dbReference type="RefSeq" id="XP_067519509.1">
    <property type="nucleotide sequence ID" value="XM_067663408.1"/>
</dbReference>
<evidence type="ECO:0000313" key="2">
    <source>
        <dbReference type="Proteomes" id="UP000009138"/>
    </source>
</evidence>
<gene>
    <name evidence="1" type="ORF">RO3G_08823</name>
</gene>
<reference evidence="1 2" key="1">
    <citation type="journal article" date="2009" name="PLoS Genet.">
        <title>Genomic analysis of the basal lineage fungus Rhizopus oryzae reveals a whole-genome duplication.</title>
        <authorList>
            <person name="Ma L.-J."/>
            <person name="Ibrahim A.S."/>
            <person name="Skory C."/>
            <person name="Grabherr M.G."/>
            <person name="Burger G."/>
            <person name="Butler M."/>
            <person name="Elias M."/>
            <person name="Idnurm A."/>
            <person name="Lang B.F."/>
            <person name="Sone T."/>
            <person name="Abe A."/>
            <person name="Calvo S.E."/>
            <person name="Corrochano L.M."/>
            <person name="Engels R."/>
            <person name="Fu J."/>
            <person name="Hansberg W."/>
            <person name="Kim J.-M."/>
            <person name="Kodira C.D."/>
            <person name="Koehrsen M.J."/>
            <person name="Liu B."/>
            <person name="Miranda-Saavedra D."/>
            <person name="O'Leary S."/>
            <person name="Ortiz-Castellanos L."/>
            <person name="Poulter R."/>
            <person name="Rodriguez-Romero J."/>
            <person name="Ruiz-Herrera J."/>
            <person name="Shen Y.-Q."/>
            <person name="Zeng Q."/>
            <person name="Galagan J."/>
            <person name="Birren B.W."/>
            <person name="Cuomo C.A."/>
            <person name="Wickes B.L."/>
        </authorList>
    </citation>
    <scope>NUCLEOTIDE SEQUENCE [LARGE SCALE GENOMIC DNA]</scope>
    <source>
        <strain evidence="2">RA 99-880 / ATCC MYA-4621 / FGSC 9543 / NRRL 43880</strain>
    </source>
</reference>
<dbReference type="GeneID" id="93615789"/>
<dbReference type="InParanoid" id="I1C6N3"/>
<name>I1C6N3_RHIO9</name>
<dbReference type="Proteomes" id="UP000009138">
    <property type="component" value="Unassembled WGS sequence"/>
</dbReference>
<dbReference type="VEuPathDB" id="FungiDB:RO3G_08823"/>
<sequence length="97" mass="11049">MQALFSGWEPQRVPHAADKVFSEDMITNNARPDYIVDVYQQVDVRYANVIGELKVKGANKKEIAKDFCRVALLLKEIVDKNKLTAAMGFQAIDKRHK</sequence>